<comment type="caution">
    <text evidence="1">The sequence shown here is derived from an EMBL/GenBank/DDBJ whole genome shotgun (WGS) entry which is preliminary data.</text>
</comment>
<protein>
    <submittedName>
        <fullName evidence="1">Uncharacterized protein</fullName>
    </submittedName>
</protein>
<accession>A0AAD7HGK7</accession>
<reference evidence="1" key="1">
    <citation type="submission" date="2023-03" db="EMBL/GenBank/DDBJ databases">
        <title>Massive genome expansion in bonnet fungi (Mycena s.s.) driven by repeated elements and novel gene families across ecological guilds.</title>
        <authorList>
            <consortium name="Lawrence Berkeley National Laboratory"/>
            <person name="Harder C.B."/>
            <person name="Miyauchi S."/>
            <person name="Viragh M."/>
            <person name="Kuo A."/>
            <person name="Thoen E."/>
            <person name="Andreopoulos B."/>
            <person name="Lu D."/>
            <person name="Skrede I."/>
            <person name="Drula E."/>
            <person name="Henrissat B."/>
            <person name="Morin E."/>
            <person name="Kohler A."/>
            <person name="Barry K."/>
            <person name="LaButti K."/>
            <person name="Morin E."/>
            <person name="Salamov A."/>
            <person name="Lipzen A."/>
            <person name="Mereny Z."/>
            <person name="Hegedus B."/>
            <person name="Baldrian P."/>
            <person name="Stursova M."/>
            <person name="Weitz H."/>
            <person name="Taylor A."/>
            <person name="Grigoriev I.V."/>
            <person name="Nagy L.G."/>
            <person name="Martin F."/>
            <person name="Kauserud H."/>
        </authorList>
    </citation>
    <scope>NUCLEOTIDE SEQUENCE</scope>
    <source>
        <strain evidence="1">CBHHK182m</strain>
    </source>
</reference>
<proteinExistence type="predicted"/>
<dbReference type="AlphaFoldDB" id="A0AAD7HGK7"/>
<evidence type="ECO:0000313" key="1">
    <source>
        <dbReference type="EMBL" id="KAJ7720331.1"/>
    </source>
</evidence>
<name>A0AAD7HGK7_9AGAR</name>
<organism evidence="1 2">
    <name type="scientific">Mycena metata</name>
    <dbReference type="NCBI Taxonomy" id="1033252"/>
    <lineage>
        <taxon>Eukaryota</taxon>
        <taxon>Fungi</taxon>
        <taxon>Dikarya</taxon>
        <taxon>Basidiomycota</taxon>
        <taxon>Agaricomycotina</taxon>
        <taxon>Agaricomycetes</taxon>
        <taxon>Agaricomycetidae</taxon>
        <taxon>Agaricales</taxon>
        <taxon>Marasmiineae</taxon>
        <taxon>Mycenaceae</taxon>
        <taxon>Mycena</taxon>
    </lineage>
</organism>
<evidence type="ECO:0000313" key="2">
    <source>
        <dbReference type="Proteomes" id="UP001215598"/>
    </source>
</evidence>
<sequence>MNFAGVQARAARGGCWRRQDVPARVAGAMGDGRRASASSGVGGHRVEWRWRGWHASGAEAGAMYAGECGSAGIHAVPPAADRGRREMVSAQGEVEVVRERERYVLGIVSASYIRRSIGGRGVLTLTVATRVNRGIDPAVGAGAECGGCRCICTPILYNYACVSRSGRRAWLLCICICAMRVGGAYRDDEVLGSGQRVCATSSVGSLPTWGGQCATHGRGEAAVANALRIEERVACSSRHPLHNGLRARRATLLRRMINQHGHPVERRTYAFSLCRGRAFRVVARSSTILKQLILQANPEYEAKAHRIQMGIVMVLVSSCDRLSVASGSRPAGWLPLRRGRHARPHRHRRGRKLVVFGIRGESTSTHAPRCGIDAGGESRKPFLGCPRALRTRNSGYLRGGSDSSSNAGRALTRHAGYLYGGFGWESGERTWNSVGRDAIPYLLFFFLLRITSFQFLLPRRQFNVWLGAGE</sequence>
<gene>
    <name evidence="1" type="ORF">B0H16DRAFT_1699981</name>
</gene>
<dbReference type="EMBL" id="JARKIB010000241">
    <property type="protein sequence ID" value="KAJ7720331.1"/>
    <property type="molecule type" value="Genomic_DNA"/>
</dbReference>
<keyword evidence="2" id="KW-1185">Reference proteome</keyword>
<dbReference type="Proteomes" id="UP001215598">
    <property type="component" value="Unassembled WGS sequence"/>
</dbReference>